<dbReference type="RefSeq" id="WP_252663721.1">
    <property type="nucleotide sequence ID" value="NZ_CP098611.1"/>
</dbReference>
<evidence type="ECO:0000313" key="2">
    <source>
        <dbReference type="EMBL" id="USR91690.1"/>
    </source>
</evidence>
<protein>
    <submittedName>
        <fullName evidence="2">Helix-turn-helix domain-containing protein</fullName>
    </submittedName>
</protein>
<evidence type="ECO:0000313" key="3">
    <source>
        <dbReference type="Proteomes" id="UP001056708"/>
    </source>
</evidence>
<dbReference type="Proteomes" id="UP001056708">
    <property type="component" value="Chromosome"/>
</dbReference>
<dbReference type="CDD" id="cd00093">
    <property type="entry name" value="HTH_XRE"/>
    <property type="match status" value="1"/>
</dbReference>
<dbReference type="InterPro" id="IPR010982">
    <property type="entry name" value="Lambda_DNA-bd_dom_sf"/>
</dbReference>
<keyword evidence="3" id="KW-1185">Reference proteome</keyword>
<evidence type="ECO:0000259" key="1">
    <source>
        <dbReference type="PROSITE" id="PS50943"/>
    </source>
</evidence>
<dbReference type="PROSITE" id="PS50943">
    <property type="entry name" value="HTH_CROC1"/>
    <property type="match status" value="1"/>
</dbReference>
<proteinExistence type="predicted"/>
<dbReference type="EMBL" id="CP098611">
    <property type="protein sequence ID" value="USR91690.1"/>
    <property type="molecule type" value="Genomic_DNA"/>
</dbReference>
<name>A0ABY5AS49_9CYAN</name>
<dbReference type="Pfam" id="PF01381">
    <property type="entry name" value="HTH_3"/>
    <property type="match status" value="1"/>
</dbReference>
<dbReference type="SMART" id="SM00530">
    <property type="entry name" value="HTH_XRE"/>
    <property type="match status" value="1"/>
</dbReference>
<gene>
    <name evidence="2" type="ORF">NEA10_02890</name>
</gene>
<accession>A0ABY5AS49</accession>
<dbReference type="SUPFAM" id="SSF52540">
    <property type="entry name" value="P-loop containing nucleoside triphosphate hydrolases"/>
    <property type="match status" value="1"/>
</dbReference>
<dbReference type="InterPro" id="IPR001387">
    <property type="entry name" value="Cro/C1-type_HTH"/>
</dbReference>
<feature type="domain" description="HTH cro/C1-type" evidence="1">
    <location>
        <begin position="40"/>
        <end position="86"/>
    </location>
</feature>
<sequence length="260" mass="29044">MTTANLANQLANQLAKGMSKRSLSISATGRRAAMARLQGRNLSQRAFAKELNIAYSTVNHFFNGIAVDRRIFGEICEALGLEWEDIAQMPDEVDLSDIFNDEQTPTDSPHHLLETVQRNSNRARAALHPYLLQPIRRDSLEHHCMEEIRRGLRQGKRRILPILGAAGYGKSTLLGMLYDRLLDEAQPEEWVALARCDDLIETAETFEEELGERLSDRPLADADGRWRGGKANGDRSHDGARSFALLSLDNFSPIASSGLF</sequence>
<dbReference type="Gene3D" id="1.10.260.40">
    <property type="entry name" value="lambda repressor-like DNA-binding domains"/>
    <property type="match status" value="1"/>
</dbReference>
<dbReference type="SUPFAM" id="SSF47413">
    <property type="entry name" value="lambda repressor-like DNA-binding domains"/>
    <property type="match status" value="1"/>
</dbReference>
<reference evidence="2" key="1">
    <citation type="submission" date="2022-06" db="EMBL/GenBank/DDBJ databases">
        <title>Genome sequence of Phormidium yuhuli AB48 isolated from an industrial photobioreactor environment.</title>
        <authorList>
            <person name="Qiu Y."/>
            <person name="Noonan A.J.C."/>
            <person name="Dofher K."/>
            <person name="Koch M."/>
            <person name="Kieft B."/>
            <person name="Lin X."/>
            <person name="Ziels R.M."/>
            <person name="Hallam S.J."/>
        </authorList>
    </citation>
    <scope>NUCLEOTIDE SEQUENCE</scope>
    <source>
        <strain evidence="2">AB48</strain>
    </source>
</reference>
<organism evidence="2 3">
    <name type="scientific">Phormidium yuhuli AB48</name>
    <dbReference type="NCBI Taxonomy" id="2940671"/>
    <lineage>
        <taxon>Bacteria</taxon>
        <taxon>Bacillati</taxon>
        <taxon>Cyanobacteriota</taxon>
        <taxon>Cyanophyceae</taxon>
        <taxon>Oscillatoriophycideae</taxon>
        <taxon>Oscillatoriales</taxon>
        <taxon>Oscillatoriaceae</taxon>
        <taxon>Phormidium</taxon>
        <taxon>Phormidium yuhuli</taxon>
    </lineage>
</organism>
<dbReference type="InterPro" id="IPR027417">
    <property type="entry name" value="P-loop_NTPase"/>
</dbReference>